<gene>
    <name evidence="1" type="ORF">L596_017771</name>
</gene>
<dbReference type="AlphaFoldDB" id="A0A4U5N3F5"/>
<proteinExistence type="predicted"/>
<sequence>MPFFHPWKLKSLPCSLDKHRFSLKSGGAIFSSLEAQISSVDKENESRLGGSLDKRRFSLKSGGAIFSSLEAQISSVVTQRTLENIFCISAFLKVSIRQGKRVSSWRVLWINADFP</sequence>
<reference evidence="1 2" key="2">
    <citation type="journal article" date="2019" name="G3 (Bethesda)">
        <title>Hybrid Assembly of the Genome of the Entomopathogenic Nematode Steinernema carpocapsae Identifies the X-Chromosome.</title>
        <authorList>
            <person name="Serra L."/>
            <person name="Macchietto M."/>
            <person name="Macias-Munoz A."/>
            <person name="McGill C.J."/>
            <person name="Rodriguez I.M."/>
            <person name="Rodriguez B."/>
            <person name="Murad R."/>
            <person name="Mortazavi A."/>
        </authorList>
    </citation>
    <scope>NUCLEOTIDE SEQUENCE [LARGE SCALE GENOMIC DNA]</scope>
    <source>
        <strain evidence="1 2">ALL</strain>
    </source>
</reference>
<evidence type="ECO:0000313" key="1">
    <source>
        <dbReference type="EMBL" id="TKR76662.1"/>
    </source>
</evidence>
<accession>A0A4U5N3F5</accession>
<reference evidence="1 2" key="1">
    <citation type="journal article" date="2015" name="Genome Biol.">
        <title>Comparative genomics of Steinernema reveals deeply conserved gene regulatory networks.</title>
        <authorList>
            <person name="Dillman A.R."/>
            <person name="Macchietto M."/>
            <person name="Porter C.F."/>
            <person name="Rogers A."/>
            <person name="Williams B."/>
            <person name="Antoshechkin I."/>
            <person name="Lee M.M."/>
            <person name="Goodwin Z."/>
            <person name="Lu X."/>
            <person name="Lewis E.E."/>
            <person name="Goodrich-Blair H."/>
            <person name="Stock S.P."/>
            <person name="Adams B.J."/>
            <person name="Sternberg P.W."/>
            <person name="Mortazavi A."/>
        </authorList>
    </citation>
    <scope>NUCLEOTIDE SEQUENCE [LARGE SCALE GENOMIC DNA]</scope>
    <source>
        <strain evidence="1 2">ALL</strain>
    </source>
</reference>
<evidence type="ECO:0000313" key="2">
    <source>
        <dbReference type="Proteomes" id="UP000298663"/>
    </source>
</evidence>
<name>A0A4U5N3F5_STECR</name>
<keyword evidence="2" id="KW-1185">Reference proteome</keyword>
<dbReference type="EMBL" id="AZBU02000005">
    <property type="protein sequence ID" value="TKR76662.1"/>
    <property type="molecule type" value="Genomic_DNA"/>
</dbReference>
<comment type="caution">
    <text evidence="1">The sequence shown here is derived from an EMBL/GenBank/DDBJ whole genome shotgun (WGS) entry which is preliminary data.</text>
</comment>
<organism evidence="1 2">
    <name type="scientific">Steinernema carpocapsae</name>
    <name type="common">Entomopathogenic nematode</name>
    <dbReference type="NCBI Taxonomy" id="34508"/>
    <lineage>
        <taxon>Eukaryota</taxon>
        <taxon>Metazoa</taxon>
        <taxon>Ecdysozoa</taxon>
        <taxon>Nematoda</taxon>
        <taxon>Chromadorea</taxon>
        <taxon>Rhabditida</taxon>
        <taxon>Tylenchina</taxon>
        <taxon>Panagrolaimomorpha</taxon>
        <taxon>Strongyloidoidea</taxon>
        <taxon>Steinernematidae</taxon>
        <taxon>Steinernema</taxon>
    </lineage>
</organism>
<protein>
    <submittedName>
        <fullName evidence="1">Uncharacterized protein</fullName>
    </submittedName>
</protein>
<dbReference type="Proteomes" id="UP000298663">
    <property type="component" value="Unassembled WGS sequence"/>
</dbReference>